<name>A0A6C0L989_9ZZZZ</name>
<sequence>MNNVAYHSIVPMAPKRYPDGVYFSELIKRIAQAIKPHIHKPKPVRQIVPLIIPVTAMHVVIDHE</sequence>
<organism evidence="1">
    <name type="scientific">viral metagenome</name>
    <dbReference type="NCBI Taxonomy" id="1070528"/>
    <lineage>
        <taxon>unclassified sequences</taxon>
        <taxon>metagenomes</taxon>
        <taxon>organismal metagenomes</taxon>
    </lineage>
</organism>
<proteinExistence type="predicted"/>
<accession>A0A6C0L989</accession>
<dbReference type="EMBL" id="MN740437">
    <property type="protein sequence ID" value="QHU26234.1"/>
    <property type="molecule type" value="Genomic_DNA"/>
</dbReference>
<evidence type="ECO:0000313" key="1">
    <source>
        <dbReference type="EMBL" id="QHU26234.1"/>
    </source>
</evidence>
<dbReference type="AlphaFoldDB" id="A0A6C0L989"/>
<protein>
    <submittedName>
        <fullName evidence="1">Uncharacterized protein</fullName>
    </submittedName>
</protein>
<reference evidence="1" key="1">
    <citation type="journal article" date="2020" name="Nature">
        <title>Giant virus diversity and host interactions through global metagenomics.</title>
        <authorList>
            <person name="Schulz F."/>
            <person name="Roux S."/>
            <person name="Paez-Espino D."/>
            <person name="Jungbluth S."/>
            <person name="Walsh D.A."/>
            <person name="Denef V.J."/>
            <person name="McMahon K.D."/>
            <person name="Konstantinidis K.T."/>
            <person name="Eloe-Fadrosh E.A."/>
            <person name="Kyrpides N.C."/>
            <person name="Woyke T."/>
        </authorList>
    </citation>
    <scope>NUCLEOTIDE SEQUENCE</scope>
    <source>
        <strain evidence="1">GVMAG-M-3300027759-16</strain>
    </source>
</reference>